<keyword evidence="3" id="KW-1185">Reference proteome</keyword>
<evidence type="ECO:0000313" key="3">
    <source>
        <dbReference type="Proteomes" id="UP001500420"/>
    </source>
</evidence>
<name>A0AAV3TAW7_9EURY</name>
<reference evidence="2 3" key="1">
    <citation type="journal article" date="2019" name="Int. J. Syst. Evol. Microbiol.">
        <title>The Global Catalogue of Microorganisms (GCM) 10K type strain sequencing project: providing services to taxonomists for standard genome sequencing and annotation.</title>
        <authorList>
            <consortium name="The Broad Institute Genomics Platform"/>
            <consortium name="The Broad Institute Genome Sequencing Center for Infectious Disease"/>
            <person name="Wu L."/>
            <person name="Ma J."/>
        </authorList>
    </citation>
    <scope>NUCLEOTIDE SEQUENCE [LARGE SCALE GENOMIC DNA]</scope>
    <source>
        <strain evidence="2 3">JCM 16328</strain>
    </source>
</reference>
<evidence type="ECO:0000313" key="2">
    <source>
        <dbReference type="EMBL" id="GAA0676094.1"/>
    </source>
</evidence>
<evidence type="ECO:0000256" key="1">
    <source>
        <dbReference type="SAM" id="MobiDB-lite"/>
    </source>
</evidence>
<protein>
    <recommendedName>
        <fullName evidence="4">DUF4177 domain-containing protein</fullName>
    </recommendedName>
</protein>
<sequence length="72" mass="8273">MSDNRPSEWEYRSLRPPREPTQKEARDPIEELNELGAEGWELVETIEYTGGGTKYLLLKRPADAGERPRDDG</sequence>
<dbReference type="Proteomes" id="UP001500420">
    <property type="component" value="Unassembled WGS sequence"/>
</dbReference>
<organism evidence="2 3">
    <name type="scientific">Natronoarchaeum mannanilyticum</name>
    <dbReference type="NCBI Taxonomy" id="926360"/>
    <lineage>
        <taxon>Archaea</taxon>
        <taxon>Methanobacteriati</taxon>
        <taxon>Methanobacteriota</taxon>
        <taxon>Stenosarchaea group</taxon>
        <taxon>Halobacteria</taxon>
        <taxon>Halobacteriales</taxon>
        <taxon>Natronoarchaeaceae</taxon>
    </lineage>
</organism>
<feature type="region of interest" description="Disordered" evidence="1">
    <location>
        <begin position="1"/>
        <end position="26"/>
    </location>
</feature>
<proteinExistence type="predicted"/>
<accession>A0AAV3TAW7</accession>
<gene>
    <name evidence="2" type="ORF">GCM10009020_24840</name>
</gene>
<dbReference type="AlphaFoldDB" id="A0AAV3TAW7"/>
<dbReference type="EMBL" id="BAAADV010000005">
    <property type="protein sequence ID" value="GAA0676094.1"/>
    <property type="molecule type" value="Genomic_DNA"/>
</dbReference>
<dbReference type="RefSeq" id="WP_343774356.1">
    <property type="nucleotide sequence ID" value="NZ_BAAADV010000005.1"/>
</dbReference>
<evidence type="ECO:0008006" key="4">
    <source>
        <dbReference type="Google" id="ProtNLM"/>
    </source>
</evidence>
<comment type="caution">
    <text evidence="2">The sequence shown here is derived from an EMBL/GenBank/DDBJ whole genome shotgun (WGS) entry which is preliminary data.</text>
</comment>